<evidence type="ECO:0008006" key="4">
    <source>
        <dbReference type="Google" id="ProtNLM"/>
    </source>
</evidence>
<keyword evidence="1" id="KW-1133">Transmembrane helix</keyword>
<dbReference type="EMBL" id="BAAAYU010000005">
    <property type="protein sequence ID" value="GAA3644038.1"/>
    <property type="molecule type" value="Genomic_DNA"/>
</dbReference>
<dbReference type="Proteomes" id="UP001501697">
    <property type="component" value="Unassembled WGS sequence"/>
</dbReference>
<keyword evidence="1" id="KW-0472">Membrane</keyword>
<evidence type="ECO:0000313" key="2">
    <source>
        <dbReference type="EMBL" id="GAA3644038.1"/>
    </source>
</evidence>
<keyword evidence="3" id="KW-1185">Reference proteome</keyword>
<sequence>MDAAMNALLEIFSWVGVGLGLSVLLVALIARLADGTWLPARAVVEDGPNGRFVRWFDADGAIGQAPLTAEQDGKLAGKDMADIYYRHGWTDRMRLDPRSPAVRPLTLLGTGLVAFGLACAIASWVLLALSR</sequence>
<organism evidence="2 3">
    <name type="scientific">Microbacterium awajiense</name>
    <dbReference type="NCBI Taxonomy" id="415214"/>
    <lineage>
        <taxon>Bacteria</taxon>
        <taxon>Bacillati</taxon>
        <taxon>Actinomycetota</taxon>
        <taxon>Actinomycetes</taxon>
        <taxon>Micrococcales</taxon>
        <taxon>Microbacteriaceae</taxon>
        <taxon>Microbacterium</taxon>
    </lineage>
</organism>
<feature type="transmembrane region" description="Helical" evidence="1">
    <location>
        <begin position="7"/>
        <end position="30"/>
    </location>
</feature>
<proteinExistence type="predicted"/>
<comment type="caution">
    <text evidence="2">The sequence shown here is derived from an EMBL/GenBank/DDBJ whole genome shotgun (WGS) entry which is preliminary data.</text>
</comment>
<keyword evidence="1" id="KW-0812">Transmembrane</keyword>
<evidence type="ECO:0000256" key="1">
    <source>
        <dbReference type="SAM" id="Phobius"/>
    </source>
</evidence>
<accession>A0ABP7AYZ8</accession>
<evidence type="ECO:0000313" key="3">
    <source>
        <dbReference type="Proteomes" id="UP001501697"/>
    </source>
</evidence>
<reference evidence="3" key="1">
    <citation type="journal article" date="2019" name="Int. J. Syst. Evol. Microbiol.">
        <title>The Global Catalogue of Microorganisms (GCM) 10K type strain sequencing project: providing services to taxonomists for standard genome sequencing and annotation.</title>
        <authorList>
            <consortium name="The Broad Institute Genomics Platform"/>
            <consortium name="The Broad Institute Genome Sequencing Center for Infectious Disease"/>
            <person name="Wu L."/>
            <person name="Ma J."/>
        </authorList>
    </citation>
    <scope>NUCLEOTIDE SEQUENCE [LARGE SCALE GENOMIC DNA]</scope>
    <source>
        <strain evidence="3">JCM 16544</strain>
    </source>
</reference>
<protein>
    <recommendedName>
        <fullName evidence="4">Leucyl-tRNA synthetase</fullName>
    </recommendedName>
</protein>
<feature type="transmembrane region" description="Helical" evidence="1">
    <location>
        <begin position="105"/>
        <end position="129"/>
    </location>
</feature>
<gene>
    <name evidence="2" type="ORF">GCM10022200_30070</name>
</gene>
<name>A0ABP7AYZ8_9MICO</name>